<protein>
    <recommendedName>
        <fullName evidence="2">S1 motif domain-containing protein</fullName>
    </recommendedName>
</protein>
<keyword evidence="4" id="KW-1185">Reference proteome</keyword>
<dbReference type="InterPro" id="IPR045209">
    <property type="entry name" value="Rrp5"/>
</dbReference>
<feature type="non-terminal residue" evidence="3">
    <location>
        <position position="901"/>
    </location>
</feature>
<accession>A0A8S9XVM1</accession>
<dbReference type="PROSITE" id="PS50126">
    <property type="entry name" value="S1"/>
    <property type="match status" value="2"/>
</dbReference>
<dbReference type="AlphaFoldDB" id="A0A8S9XVM1"/>
<dbReference type="OrthoDB" id="412781at2759"/>
<proteinExistence type="predicted"/>
<evidence type="ECO:0000313" key="4">
    <source>
        <dbReference type="Proteomes" id="UP000466442"/>
    </source>
</evidence>
<feature type="region of interest" description="Disordered" evidence="1">
    <location>
        <begin position="785"/>
        <end position="901"/>
    </location>
</feature>
<reference evidence="3" key="1">
    <citation type="journal article" date="2021" name="Mol. Ecol. Resour.">
        <title>Apolygus lucorum genome provides insights into omnivorousness and mesophyll feeding.</title>
        <authorList>
            <person name="Liu Y."/>
            <person name="Liu H."/>
            <person name="Wang H."/>
            <person name="Huang T."/>
            <person name="Liu B."/>
            <person name="Yang B."/>
            <person name="Yin L."/>
            <person name="Li B."/>
            <person name="Zhang Y."/>
            <person name="Zhang S."/>
            <person name="Jiang F."/>
            <person name="Zhang X."/>
            <person name="Ren Y."/>
            <person name="Wang B."/>
            <person name="Wang S."/>
            <person name="Lu Y."/>
            <person name="Wu K."/>
            <person name="Fan W."/>
            <person name="Wang G."/>
        </authorList>
    </citation>
    <scope>NUCLEOTIDE SEQUENCE</scope>
    <source>
        <strain evidence="3">12Hb</strain>
    </source>
</reference>
<dbReference type="Proteomes" id="UP000466442">
    <property type="component" value="Unassembled WGS sequence"/>
</dbReference>
<evidence type="ECO:0000256" key="1">
    <source>
        <dbReference type="SAM" id="MobiDB-lite"/>
    </source>
</evidence>
<feature type="domain" description="S1 motif" evidence="2">
    <location>
        <begin position="4"/>
        <end position="80"/>
    </location>
</feature>
<dbReference type="PANTHER" id="PTHR23270:SF10">
    <property type="entry name" value="PROTEIN RRP5 HOMOLOG"/>
    <property type="match status" value="1"/>
</dbReference>
<gene>
    <name evidence="3" type="ORF">GE061_012168</name>
</gene>
<name>A0A8S9XVM1_APOLU</name>
<dbReference type="Gene3D" id="2.40.50.140">
    <property type="entry name" value="Nucleic acid-binding proteins"/>
    <property type="match status" value="2"/>
</dbReference>
<feature type="compositionally biased region" description="Basic residues" evidence="1">
    <location>
        <begin position="839"/>
        <end position="849"/>
    </location>
</feature>
<dbReference type="Pfam" id="PF00575">
    <property type="entry name" value="S1"/>
    <property type="match status" value="1"/>
</dbReference>
<dbReference type="GO" id="GO:0006364">
    <property type="term" value="P:rRNA processing"/>
    <property type="evidence" value="ECO:0007669"/>
    <property type="project" value="InterPro"/>
</dbReference>
<evidence type="ECO:0000259" key="2">
    <source>
        <dbReference type="PROSITE" id="PS50126"/>
    </source>
</evidence>
<sequence length="901" mass="100939">VHVGSVFLGAVKSVEDHGYLIFSGISGLNTFLPFTHCDVEVRKNKNRGDRKRLPVGKLVWCKVVKSTAAEGSKNVQVSTKNDDFNRVQLSEDLISQKSLLPGMKFNLTVAKHVGRDLEVTVEGLDSRGFIPHSHLKSIACLANDFQIGVKLLGTVLYKYPISDVAAFSLRVEPTSQEKQDLETGEVFERAEIVSHDRRGLGVKFVRDDKTYYGIVSRRRMEGDLNGKKLEELFPKGNHLNVVVIGYHHIDQLYSCSTENDLLRGTLLTMTQLREMVGKAVTVEIKEIKERGAVVMIDKRTAFVPDNQVTDTLGSQPLKKLQVNSKHKGRILRVDSEKNAIFVTLRPSLVNNKPLTDFSKATKGDAYYGSISSRGDDKIGVAFFNGLKTEISQVNLIMDAHKYKVGELVKCYVVKEGNLKRNPNFSLVRHVDQMLLSIGETHKLIVKGTSQSGIECLLEVKNNVINVSIPLQLLCDDENLWEPMRRTISPGKTVDGHLFCYDGCLNPVFTLRESVKYFFQEGGDRLRSQGFSALRHRPLIPVIVSEEVNDGFYVSVPVPKYNGKVLVPKEVINHYKSPNPGDVMWLVVESVNLPDRKINFTYPTLETHVKQLKHWAVSHLRSHLSVASMISKYKSGDKVSAVATGVGNRCRLSDGKEGVIEDPDKSRKFSEGQKLELTVLLEDPEKGTLHLTEWKHLPPADLSQAQKFSTFFVSDRFFVGKSTNGSICFCPTVFHPYLPTSEVDLQHFSREKSILMDLCCQEENLLIGVPHKLRLKNPSISGEKASLAKEIPMNGASKKKKKKKRNRSLSNKPTEHSKKAKLTLVSDGPNMENSMNHTNSKSRRKKMKRKSSQDLLTPDSNPLLATSENNRLPANSKTTQKSVKKLKKSLNDSNPLLITSEY</sequence>
<dbReference type="GO" id="GO:0003723">
    <property type="term" value="F:RNA binding"/>
    <property type="evidence" value="ECO:0007669"/>
    <property type="project" value="TreeGrafter"/>
</dbReference>
<feature type="compositionally biased region" description="Low complexity" evidence="1">
    <location>
        <begin position="890"/>
        <end position="901"/>
    </location>
</feature>
<dbReference type="InterPro" id="IPR003029">
    <property type="entry name" value="S1_domain"/>
</dbReference>
<organism evidence="3 4">
    <name type="scientific">Apolygus lucorum</name>
    <name type="common">Small green plant bug</name>
    <name type="synonym">Lygocoris lucorum</name>
    <dbReference type="NCBI Taxonomy" id="248454"/>
    <lineage>
        <taxon>Eukaryota</taxon>
        <taxon>Metazoa</taxon>
        <taxon>Ecdysozoa</taxon>
        <taxon>Arthropoda</taxon>
        <taxon>Hexapoda</taxon>
        <taxon>Insecta</taxon>
        <taxon>Pterygota</taxon>
        <taxon>Neoptera</taxon>
        <taxon>Paraneoptera</taxon>
        <taxon>Hemiptera</taxon>
        <taxon>Heteroptera</taxon>
        <taxon>Panheteroptera</taxon>
        <taxon>Cimicomorpha</taxon>
        <taxon>Miridae</taxon>
        <taxon>Mirini</taxon>
        <taxon>Apolygus</taxon>
    </lineage>
</organism>
<dbReference type="EMBL" id="WIXP02000004">
    <property type="protein sequence ID" value="KAF6211655.1"/>
    <property type="molecule type" value="Genomic_DNA"/>
</dbReference>
<comment type="caution">
    <text evidence="3">The sequence shown here is derived from an EMBL/GenBank/DDBJ whole genome shotgun (WGS) entry which is preliminary data.</text>
</comment>
<dbReference type="PANTHER" id="PTHR23270">
    <property type="entry name" value="PROGRAMMED CELL DEATH PROTEIN 11 PRE-RRNA PROCESSING PROTEIN RRP5"/>
    <property type="match status" value="1"/>
</dbReference>
<dbReference type="SMART" id="SM00316">
    <property type="entry name" value="S1"/>
    <property type="match status" value="3"/>
</dbReference>
<evidence type="ECO:0000313" key="3">
    <source>
        <dbReference type="EMBL" id="KAF6211655.1"/>
    </source>
</evidence>
<feature type="domain" description="S1 motif" evidence="2">
    <location>
        <begin position="277"/>
        <end position="345"/>
    </location>
</feature>
<feature type="compositionally biased region" description="Basic residues" evidence="1">
    <location>
        <begin position="796"/>
        <end position="806"/>
    </location>
</feature>
<feature type="compositionally biased region" description="Polar residues" evidence="1">
    <location>
        <begin position="852"/>
        <end position="874"/>
    </location>
</feature>
<dbReference type="SUPFAM" id="SSF50249">
    <property type="entry name" value="Nucleic acid-binding proteins"/>
    <property type="match status" value="2"/>
</dbReference>
<dbReference type="InterPro" id="IPR012340">
    <property type="entry name" value="NA-bd_OB-fold"/>
</dbReference>
<dbReference type="GO" id="GO:0032040">
    <property type="term" value="C:small-subunit processome"/>
    <property type="evidence" value="ECO:0007669"/>
    <property type="project" value="TreeGrafter"/>
</dbReference>